<proteinExistence type="predicted"/>
<dbReference type="EMBL" id="MU267302">
    <property type="protein sequence ID" value="KAH7917067.1"/>
    <property type="molecule type" value="Genomic_DNA"/>
</dbReference>
<keyword evidence="2" id="KW-1185">Reference proteome</keyword>
<evidence type="ECO:0000313" key="1">
    <source>
        <dbReference type="EMBL" id="KAH7917067.1"/>
    </source>
</evidence>
<gene>
    <name evidence="1" type="ORF">BV22DRAFT_1027014</name>
</gene>
<organism evidence="1 2">
    <name type="scientific">Leucogyrophana mollusca</name>
    <dbReference type="NCBI Taxonomy" id="85980"/>
    <lineage>
        <taxon>Eukaryota</taxon>
        <taxon>Fungi</taxon>
        <taxon>Dikarya</taxon>
        <taxon>Basidiomycota</taxon>
        <taxon>Agaricomycotina</taxon>
        <taxon>Agaricomycetes</taxon>
        <taxon>Agaricomycetidae</taxon>
        <taxon>Boletales</taxon>
        <taxon>Boletales incertae sedis</taxon>
        <taxon>Leucogyrophana</taxon>
    </lineage>
</organism>
<protein>
    <submittedName>
        <fullName evidence="1">Uncharacterized protein</fullName>
    </submittedName>
</protein>
<dbReference type="Proteomes" id="UP000790709">
    <property type="component" value="Unassembled WGS sequence"/>
</dbReference>
<comment type="caution">
    <text evidence="1">The sequence shown here is derived from an EMBL/GenBank/DDBJ whole genome shotgun (WGS) entry which is preliminary data.</text>
</comment>
<accession>A0ACB8AUZ5</accession>
<evidence type="ECO:0000313" key="2">
    <source>
        <dbReference type="Proteomes" id="UP000790709"/>
    </source>
</evidence>
<sequence>VMTKIGPWNFCATSSDNTGNTKKARRLLCERYPHILNLQDACHLINLAIKSISLLPEFEEVIKQVRTILVFMSRSSYASEHFDFERSRLGIRRGLEGIGETRFGTIYWAALSVQRGLPAFQAIVENEQLGIDIAVSFPEYQLHKTHTMVHRLRIMFELELSKYLAVIGPFAKALKSLESAHVTADQIYYFWLGIIAQLEDIFTKNEYRLQKSTMESIRAITNCCFDEMIEDAPNDTYIITFFLNPGES</sequence>
<reference evidence="1" key="1">
    <citation type="journal article" date="2021" name="New Phytol.">
        <title>Evolutionary innovations through gain and loss of genes in the ectomycorrhizal Boletales.</title>
        <authorList>
            <person name="Wu G."/>
            <person name="Miyauchi S."/>
            <person name="Morin E."/>
            <person name="Kuo A."/>
            <person name="Drula E."/>
            <person name="Varga T."/>
            <person name="Kohler A."/>
            <person name="Feng B."/>
            <person name="Cao Y."/>
            <person name="Lipzen A."/>
            <person name="Daum C."/>
            <person name="Hundley H."/>
            <person name="Pangilinan J."/>
            <person name="Johnson J."/>
            <person name="Barry K."/>
            <person name="LaButti K."/>
            <person name="Ng V."/>
            <person name="Ahrendt S."/>
            <person name="Min B."/>
            <person name="Choi I.G."/>
            <person name="Park H."/>
            <person name="Plett J.M."/>
            <person name="Magnuson J."/>
            <person name="Spatafora J.W."/>
            <person name="Nagy L.G."/>
            <person name="Henrissat B."/>
            <person name="Grigoriev I.V."/>
            <person name="Yang Z.L."/>
            <person name="Xu J."/>
            <person name="Martin F.M."/>
        </authorList>
    </citation>
    <scope>NUCLEOTIDE SEQUENCE</scope>
    <source>
        <strain evidence="1">KUC20120723A-06</strain>
    </source>
</reference>
<feature type="non-terminal residue" evidence="1">
    <location>
        <position position="1"/>
    </location>
</feature>
<name>A0ACB8AUZ5_9AGAM</name>